<proteinExistence type="predicted"/>
<feature type="region of interest" description="Disordered" evidence="1">
    <location>
        <begin position="449"/>
        <end position="489"/>
    </location>
</feature>
<gene>
    <name evidence="2" type="ORF">LshimejAT787_0112290</name>
</gene>
<reference evidence="2" key="1">
    <citation type="submission" date="2022-07" db="EMBL/GenBank/DDBJ databases">
        <title>The genome of Lyophyllum shimeji provides insight into the initial evolution of ectomycorrhizal fungal genome.</title>
        <authorList>
            <person name="Kobayashi Y."/>
            <person name="Shibata T."/>
            <person name="Hirakawa H."/>
            <person name="Shigenobu S."/>
            <person name="Nishiyama T."/>
            <person name="Yamada A."/>
            <person name="Hasebe M."/>
            <person name="Kawaguchi M."/>
        </authorList>
    </citation>
    <scope>NUCLEOTIDE SEQUENCE</scope>
    <source>
        <strain evidence="2">AT787</strain>
    </source>
</reference>
<name>A0A9P3UKC8_LYOSH</name>
<feature type="region of interest" description="Disordered" evidence="1">
    <location>
        <begin position="148"/>
        <end position="235"/>
    </location>
</feature>
<evidence type="ECO:0000256" key="1">
    <source>
        <dbReference type="SAM" id="MobiDB-lite"/>
    </source>
</evidence>
<comment type="caution">
    <text evidence="2">The sequence shown here is derived from an EMBL/GenBank/DDBJ whole genome shotgun (WGS) entry which is preliminary data.</text>
</comment>
<feature type="compositionally biased region" description="Acidic residues" evidence="1">
    <location>
        <begin position="455"/>
        <end position="467"/>
    </location>
</feature>
<protein>
    <submittedName>
        <fullName evidence="2">Uncharacterized protein</fullName>
    </submittedName>
</protein>
<feature type="compositionally biased region" description="Low complexity" evidence="1">
    <location>
        <begin position="201"/>
        <end position="227"/>
    </location>
</feature>
<organism evidence="2 3">
    <name type="scientific">Lyophyllum shimeji</name>
    <name type="common">Hon-shimeji</name>
    <name type="synonym">Tricholoma shimeji</name>
    <dbReference type="NCBI Taxonomy" id="47721"/>
    <lineage>
        <taxon>Eukaryota</taxon>
        <taxon>Fungi</taxon>
        <taxon>Dikarya</taxon>
        <taxon>Basidiomycota</taxon>
        <taxon>Agaricomycotina</taxon>
        <taxon>Agaricomycetes</taxon>
        <taxon>Agaricomycetidae</taxon>
        <taxon>Agaricales</taxon>
        <taxon>Tricholomatineae</taxon>
        <taxon>Lyophyllaceae</taxon>
        <taxon>Lyophyllum</taxon>
    </lineage>
</organism>
<feature type="compositionally biased region" description="Pro residues" evidence="1">
    <location>
        <begin position="103"/>
        <end position="114"/>
    </location>
</feature>
<feature type="compositionally biased region" description="Low complexity" evidence="1">
    <location>
        <begin position="70"/>
        <end position="79"/>
    </location>
</feature>
<dbReference type="Proteomes" id="UP001063166">
    <property type="component" value="Unassembled WGS sequence"/>
</dbReference>
<sequence>MPLIYRPQSHVFTDEESDPDAEHIPAGPAAAGRLAPTDADDSIVLSDLVRTGEASRLRRRGAMRLDHTRPQPSSSPQSQLHRTPSVIMVHEPPSWDPSDPEDVLPPPPPPPPPLRRSTRMRPTRRPAVDDEHREHAYTLFCGGEMSGDEYGSAGEDDCTSKPFTPSILPEYPPVRLPSSISSGKQKQRRRRTNGCGALLHTAAAPRRPSHPPSSSSSALHTATNTNTWHGPATGAAPDALAPLEAMYFDDPRIRARIRAGVREGLEGLGCAACGNAVGTRVRVRRAAGQGHGQGRGDAGGGWTHTFFAGAVSSRPAYTFPSSSSSSSSSGSASGLGSAPASFIPRPAPRPETLYDSSDTETQAVHHHHPHAQAQHQHPPGYALTLLDRLITASPTPLSDEEREAYLHRAAVQPRHSYGFRYHGGYAGYGLGLGDEEHAWAGGGGRGGGGGGVYDADGEVVPEQEQEPESPKGEMQMQMEMHPVVLVPER</sequence>
<dbReference type="EMBL" id="BRPK01000001">
    <property type="protein sequence ID" value="GLB34345.1"/>
    <property type="molecule type" value="Genomic_DNA"/>
</dbReference>
<keyword evidence="3" id="KW-1185">Reference proteome</keyword>
<feature type="compositionally biased region" description="Low complexity" evidence="1">
    <location>
        <begin position="321"/>
        <end position="341"/>
    </location>
</feature>
<dbReference type="OrthoDB" id="3270840at2759"/>
<dbReference type="AlphaFoldDB" id="A0A9P3UKC8"/>
<feature type="region of interest" description="Disordered" evidence="1">
    <location>
        <begin position="1"/>
        <end position="132"/>
    </location>
</feature>
<feature type="region of interest" description="Disordered" evidence="1">
    <location>
        <begin position="317"/>
        <end position="377"/>
    </location>
</feature>
<accession>A0A9P3UKC8</accession>
<evidence type="ECO:0000313" key="3">
    <source>
        <dbReference type="Proteomes" id="UP001063166"/>
    </source>
</evidence>
<evidence type="ECO:0000313" key="2">
    <source>
        <dbReference type="EMBL" id="GLB34345.1"/>
    </source>
</evidence>